<reference evidence="1 2" key="1">
    <citation type="submission" date="2016-10" db="EMBL/GenBank/DDBJ databases">
        <authorList>
            <person name="de Groot N.N."/>
        </authorList>
    </citation>
    <scope>NUCLEOTIDE SEQUENCE [LARGE SCALE GENOMIC DNA]</scope>
    <source>
        <strain evidence="1 2">CGMCC 4.5506</strain>
    </source>
</reference>
<protein>
    <submittedName>
        <fullName evidence="1">Uncharacterized protein</fullName>
    </submittedName>
</protein>
<organism evidence="1 2">
    <name type="scientific">Prauserella marina</name>
    <dbReference type="NCBI Taxonomy" id="530584"/>
    <lineage>
        <taxon>Bacteria</taxon>
        <taxon>Bacillati</taxon>
        <taxon>Actinomycetota</taxon>
        <taxon>Actinomycetes</taxon>
        <taxon>Pseudonocardiales</taxon>
        <taxon>Pseudonocardiaceae</taxon>
        <taxon>Prauserella</taxon>
    </lineage>
</organism>
<sequence length="58" mass="6555">MTEHGEPCPTPADVPDREEQDIGHYVGRLYHCLYADLSLPPATVPGAARWREDRPDRP</sequence>
<dbReference type="Proteomes" id="UP000199494">
    <property type="component" value="Unassembled WGS sequence"/>
</dbReference>
<dbReference type="EMBL" id="FMZE01000001">
    <property type="protein sequence ID" value="SDC15480.1"/>
    <property type="molecule type" value="Genomic_DNA"/>
</dbReference>
<proteinExistence type="predicted"/>
<evidence type="ECO:0000313" key="1">
    <source>
        <dbReference type="EMBL" id="SDC15480.1"/>
    </source>
</evidence>
<gene>
    <name evidence="1" type="ORF">SAMN05421630_101621</name>
</gene>
<accession>A0A1G6J9R1</accession>
<dbReference type="AlphaFoldDB" id="A0A1G6J9R1"/>
<name>A0A1G6J9R1_9PSEU</name>
<keyword evidence="2" id="KW-1185">Reference proteome</keyword>
<evidence type="ECO:0000313" key="2">
    <source>
        <dbReference type="Proteomes" id="UP000199494"/>
    </source>
</evidence>